<keyword evidence="2" id="KW-1185">Reference proteome</keyword>
<proteinExistence type="predicted"/>
<sequence length="70" mass="7879">MNPKSRRDKNITKLIKKIGHFLVDSRVEDSESIDSKTGFFSKIGASWIQANILFILCVTVRGDALNPRTT</sequence>
<dbReference type="AlphaFoldDB" id="A0A7I8L5T3"/>
<accession>A0A7I8L5T3</accession>
<evidence type="ECO:0000313" key="2">
    <source>
        <dbReference type="Proteomes" id="UP000663760"/>
    </source>
</evidence>
<dbReference type="EMBL" id="LR746274">
    <property type="protein sequence ID" value="CAA7405381.1"/>
    <property type="molecule type" value="Genomic_DNA"/>
</dbReference>
<protein>
    <submittedName>
        <fullName evidence="1">Uncharacterized protein</fullName>
    </submittedName>
</protein>
<gene>
    <name evidence="1" type="ORF">SI8410_11016059</name>
</gene>
<dbReference type="Proteomes" id="UP000663760">
    <property type="component" value="Chromosome 11"/>
</dbReference>
<name>A0A7I8L5T3_SPIIN</name>
<organism evidence="1 2">
    <name type="scientific">Spirodela intermedia</name>
    <name type="common">Intermediate duckweed</name>
    <dbReference type="NCBI Taxonomy" id="51605"/>
    <lineage>
        <taxon>Eukaryota</taxon>
        <taxon>Viridiplantae</taxon>
        <taxon>Streptophyta</taxon>
        <taxon>Embryophyta</taxon>
        <taxon>Tracheophyta</taxon>
        <taxon>Spermatophyta</taxon>
        <taxon>Magnoliopsida</taxon>
        <taxon>Liliopsida</taxon>
        <taxon>Araceae</taxon>
        <taxon>Lemnoideae</taxon>
        <taxon>Spirodela</taxon>
    </lineage>
</organism>
<evidence type="ECO:0000313" key="1">
    <source>
        <dbReference type="EMBL" id="CAA7405381.1"/>
    </source>
</evidence>
<reference evidence="1" key="1">
    <citation type="submission" date="2020-02" db="EMBL/GenBank/DDBJ databases">
        <authorList>
            <person name="Scholz U."/>
            <person name="Mascher M."/>
            <person name="Fiebig A."/>
        </authorList>
    </citation>
    <scope>NUCLEOTIDE SEQUENCE</scope>
</reference>